<proteinExistence type="predicted"/>
<dbReference type="EMBL" id="JAVRJZ010000119">
    <property type="protein sequence ID" value="KAK2703084.1"/>
    <property type="molecule type" value="Genomic_DNA"/>
</dbReference>
<protein>
    <submittedName>
        <fullName evidence="2">Uncharacterized protein</fullName>
    </submittedName>
</protein>
<dbReference type="Proteomes" id="UP001187531">
    <property type="component" value="Unassembled WGS sequence"/>
</dbReference>
<keyword evidence="3" id="KW-1185">Reference proteome</keyword>
<evidence type="ECO:0000313" key="3">
    <source>
        <dbReference type="Proteomes" id="UP001187531"/>
    </source>
</evidence>
<dbReference type="AlphaFoldDB" id="A0AA88H4F1"/>
<evidence type="ECO:0000256" key="1">
    <source>
        <dbReference type="SAM" id="MobiDB-lite"/>
    </source>
</evidence>
<gene>
    <name evidence="2" type="ORF">QYM36_018368</name>
</gene>
<feature type="region of interest" description="Disordered" evidence="1">
    <location>
        <begin position="116"/>
        <end position="139"/>
    </location>
</feature>
<name>A0AA88H4F1_ARTSF</name>
<sequence>MEEENSANLYRRRLEKNQRSATDLYSSLGKHTQDIIVTLSDSKRSTSIQQLLLDEISRLKTVKEKALKFQSDVGICKQYQEELLRTVCYVGEKISSLAKVNKEMKGMSHLLFAKDGEGSSARQDDAQEHAEKSPVQSSASLELNSIAMPELQKGILTLRTSGSSDEPSIEFPVEVIKDAKVKTKIMPIRPHRDKKSGEAIPPIGPKASPSLPVLNSTAAAFLASYDGRMHTPEEPEMTPFLLKRSSEKKRALF</sequence>
<evidence type="ECO:0000313" key="2">
    <source>
        <dbReference type="EMBL" id="KAK2703084.1"/>
    </source>
</evidence>
<feature type="compositionally biased region" description="Basic and acidic residues" evidence="1">
    <location>
        <begin position="116"/>
        <end position="132"/>
    </location>
</feature>
<organism evidence="2 3">
    <name type="scientific">Artemia franciscana</name>
    <name type="common">Brine shrimp</name>
    <name type="synonym">Artemia sanfranciscana</name>
    <dbReference type="NCBI Taxonomy" id="6661"/>
    <lineage>
        <taxon>Eukaryota</taxon>
        <taxon>Metazoa</taxon>
        <taxon>Ecdysozoa</taxon>
        <taxon>Arthropoda</taxon>
        <taxon>Crustacea</taxon>
        <taxon>Branchiopoda</taxon>
        <taxon>Anostraca</taxon>
        <taxon>Artemiidae</taxon>
        <taxon>Artemia</taxon>
    </lineage>
</organism>
<feature type="region of interest" description="Disordered" evidence="1">
    <location>
        <begin position="191"/>
        <end position="211"/>
    </location>
</feature>
<accession>A0AA88H4F1</accession>
<reference evidence="2" key="1">
    <citation type="submission" date="2023-07" db="EMBL/GenBank/DDBJ databases">
        <title>Chromosome-level genome assembly of Artemia franciscana.</title>
        <authorList>
            <person name="Jo E."/>
        </authorList>
    </citation>
    <scope>NUCLEOTIDE SEQUENCE</scope>
    <source>
        <tissue evidence="2">Whole body</tissue>
    </source>
</reference>
<comment type="caution">
    <text evidence="2">The sequence shown here is derived from an EMBL/GenBank/DDBJ whole genome shotgun (WGS) entry which is preliminary data.</text>
</comment>